<dbReference type="InterPro" id="IPR000999">
    <property type="entry name" value="RNase_III_dom"/>
</dbReference>
<proteinExistence type="inferred from homology"/>
<name>A0A6C0CDW2_9ZZZZ</name>
<dbReference type="CDD" id="cd00593">
    <property type="entry name" value="RIBOc"/>
    <property type="match status" value="1"/>
</dbReference>
<evidence type="ECO:0000259" key="6">
    <source>
        <dbReference type="PROSITE" id="PS50142"/>
    </source>
</evidence>
<dbReference type="HAMAP" id="MF_00104">
    <property type="entry name" value="RNase_III"/>
    <property type="match status" value="1"/>
</dbReference>
<comment type="similarity">
    <text evidence="1">Belongs to the ribonuclease III family.</text>
</comment>
<accession>A0A6C0CDW2</accession>
<dbReference type="EMBL" id="MN739382">
    <property type="protein sequence ID" value="QHT01879.1"/>
    <property type="molecule type" value="Genomic_DNA"/>
</dbReference>
<evidence type="ECO:0000256" key="4">
    <source>
        <dbReference type="ARBA" id="ARBA00022801"/>
    </source>
</evidence>
<keyword evidence="4" id="KW-0378">Hydrolase</keyword>
<keyword evidence="5" id="KW-0694">RNA-binding</keyword>
<dbReference type="InterPro" id="IPR011907">
    <property type="entry name" value="RNase_III"/>
</dbReference>
<evidence type="ECO:0000256" key="3">
    <source>
        <dbReference type="ARBA" id="ARBA00022759"/>
    </source>
</evidence>
<sequence>MLLYNNCLLDTNSEHEDHDDSTETFNNLAINNIKLDNDIINNNDELIFNPYNNNNKEIVTANVQELLAKYGIFTKPFNIELYKRAFVHKSYTKRPKLENYMSNVIIAAKPNDCLPLKTKSNERLEFLGDGVLELITKYYLYKRFPKADEGFMTEKKIALVKNEHIGKLALEMGLQKYYVISRHAEEKNIRNNLKKLGCLFEAFIGAIFLDYNRISIKDEYGWFENVFKCGPGLQMAQTFVENVFEKHVDWTNLINNDDNYKNKLQVIIQKEFKITPDYVELKTPKLDDTEDNDRLYVMGVYICFGQNIHNAKISDASTFDSLGSFKSIHDCLEKQDKLLVFLTKAEHKIKKKAEQLACDQAIQLFEKLS</sequence>
<dbReference type="PROSITE" id="PS00517">
    <property type="entry name" value="RNASE_3_1"/>
    <property type="match status" value="1"/>
</dbReference>
<dbReference type="GO" id="GO:0010468">
    <property type="term" value="P:regulation of gene expression"/>
    <property type="evidence" value="ECO:0007669"/>
    <property type="project" value="TreeGrafter"/>
</dbReference>
<dbReference type="InterPro" id="IPR036389">
    <property type="entry name" value="RNase_III_sf"/>
</dbReference>
<dbReference type="GO" id="GO:0006364">
    <property type="term" value="P:rRNA processing"/>
    <property type="evidence" value="ECO:0007669"/>
    <property type="project" value="InterPro"/>
</dbReference>
<dbReference type="SMART" id="SM00535">
    <property type="entry name" value="RIBOc"/>
    <property type="match status" value="1"/>
</dbReference>
<keyword evidence="2" id="KW-0540">Nuclease</keyword>
<dbReference type="SUPFAM" id="SSF69065">
    <property type="entry name" value="RNase III domain-like"/>
    <property type="match status" value="1"/>
</dbReference>
<feature type="domain" description="RNase III" evidence="6">
    <location>
        <begin position="63"/>
        <end position="212"/>
    </location>
</feature>
<evidence type="ECO:0000256" key="2">
    <source>
        <dbReference type="ARBA" id="ARBA00022722"/>
    </source>
</evidence>
<dbReference type="PANTHER" id="PTHR11207:SF0">
    <property type="entry name" value="RIBONUCLEASE 3"/>
    <property type="match status" value="1"/>
</dbReference>
<organism evidence="7">
    <name type="scientific">viral metagenome</name>
    <dbReference type="NCBI Taxonomy" id="1070528"/>
    <lineage>
        <taxon>unclassified sequences</taxon>
        <taxon>metagenomes</taxon>
        <taxon>organismal metagenomes</taxon>
    </lineage>
</organism>
<reference evidence="7" key="1">
    <citation type="journal article" date="2020" name="Nature">
        <title>Giant virus diversity and host interactions through global metagenomics.</title>
        <authorList>
            <person name="Schulz F."/>
            <person name="Roux S."/>
            <person name="Paez-Espino D."/>
            <person name="Jungbluth S."/>
            <person name="Walsh D.A."/>
            <person name="Denef V.J."/>
            <person name="McMahon K.D."/>
            <person name="Konstantinidis K.T."/>
            <person name="Eloe-Fadrosh E.A."/>
            <person name="Kyrpides N.C."/>
            <person name="Woyke T."/>
        </authorList>
    </citation>
    <scope>NUCLEOTIDE SEQUENCE</scope>
    <source>
        <strain evidence="7">GVMAG-M-3300020523-10</strain>
    </source>
</reference>
<keyword evidence="3" id="KW-0255">Endonuclease</keyword>
<dbReference type="GO" id="GO:0003725">
    <property type="term" value="F:double-stranded RNA binding"/>
    <property type="evidence" value="ECO:0007669"/>
    <property type="project" value="TreeGrafter"/>
</dbReference>
<evidence type="ECO:0000256" key="1">
    <source>
        <dbReference type="ARBA" id="ARBA00010183"/>
    </source>
</evidence>
<dbReference type="Gene3D" id="1.10.1520.10">
    <property type="entry name" value="Ribonuclease III domain"/>
    <property type="match status" value="1"/>
</dbReference>
<dbReference type="PANTHER" id="PTHR11207">
    <property type="entry name" value="RIBONUCLEASE III"/>
    <property type="match status" value="1"/>
</dbReference>
<protein>
    <recommendedName>
        <fullName evidence="6">RNase III domain-containing protein</fullName>
    </recommendedName>
</protein>
<dbReference type="PROSITE" id="PS50142">
    <property type="entry name" value="RNASE_3_2"/>
    <property type="match status" value="1"/>
</dbReference>
<evidence type="ECO:0000313" key="7">
    <source>
        <dbReference type="EMBL" id="QHT01879.1"/>
    </source>
</evidence>
<dbReference type="AlphaFoldDB" id="A0A6C0CDW2"/>
<dbReference type="Pfam" id="PF00636">
    <property type="entry name" value="Ribonuclease_3"/>
    <property type="match status" value="1"/>
</dbReference>
<evidence type="ECO:0000256" key="5">
    <source>
        <dbReference type="ARBA" id="ARBA00022884"/>
    </source>
</evidence>
<dbReference type="GO" id="GO:0004525">
    <property type="term" value="F:ribonuclease III activity"/>
    <property type="evidence" value="ECO:0007669"/>
    <property type="project" value="InterPro"/>
</dbReference>